<keyword evidence="2" id="KW-0012">Acyltransferase</keyword>
<dbReference type="Pfam" id="PF13302">
    <property type="entry name" value="Acetyltransf_3"/>
    <property type="match status" value="1"/>
</dbReference>
<dbReference type="RefSeq" id="WP_307187120.1">
    <property type="nucleotide sequence ID" value="NZ_JAUTBA010000001.1"/>
</dbReference>
<comment type="caution">
    <text evidence="2">The sequence shown here is derived from an EMBL/GenBank/DDBJ whole genome shotgun (WGS) entry which is preliminary data.</text>
</comment>
<dbReference type="InterPro" id="IPR000182">
    <property type="entry name" value="GNAT_dom"/>
</dbReference>
<dbReference type="Proteomes" id="UP001244640">
    <property type="component" value="Unassembled WGS sequence"/>
</dbReference>
<dbReference type="PANTHER" id="PTHR43792">
    <property type="entry name" value="GNAT FAMILY, PUTATIVE (AFU_ORTHOLOGUE AFUA_3G00765)-RELATED-RELATED"/>
    <property type="match status" value="1"/>
</dbReference>
<dbReference type="GO" id="GO:0008999">
    <property type="term" value="F:protein-N-terminal-alanine acetyltransferase activity"/>
    <property type="evidence" value="ECO:0007669"/>
    <property type="project" value="UniProtKB-EC"/>
</dbReference>
<dbReference type="EMBL" id="JAUTBA010000001">
    <property type="protein sequence ID" value="MDQ1151660.1"/>
    <property type="molecule type" value="Genomic_DNA"/>
</dbReference>
<dbReference type="SUPFAM" id="SSF55729">
    <property type="entry name" value="Acyl-CoA N-acyltransferases (Nat)"/>
    <property type="match status" value="1"/>
</dbReference>
<reference evidence="2 3" key="1">
    <citation type="submission" date="2023-07" db="EMBL/GenBank/DDBJ databases">
        <title>Functional and genomic diversity of the sorghum phyllosphere microbiome.</title>
        <authorList>
            <person name="Shade A."/>
        </authorList>
    </citation>
    <scope>NUCLEOTIDE SEQUENCE [LARGE SCALE GENOMIC DNA]</scope>
    <source>
        <strain evidence="2 3">SORGH_AS_0892</strain>
    </source>
</reference>
<evidence type="ECO:0000313" key="3">
    <source>
        <dbReference type="Proteomes" id="UP001244640"/>
    </source>
</evidence>
<sequence length="187" mass="22142">MNKKAMEKYLPILETERLIIRPIQLDDAAYFFAMDSQPEVHTFLNNEPVQSIEEIKKVITHIQQQYERYGIGRLGVVEKSSSDWIGWTGFKYMNELENGRIGFLDLGYRFRKESWRKGYATEAAAACMHYYREHLTHFDVHGVTHIQNKGSRNVLEKIGFQVTEQFHLDPWDIPCYWYDLFPDTLKN</sequence>
<dbReference type="PANTHER" id="PTHR43792:SF16">
    <property type="entry name" value="N-ACETYLTRANSFERASE DOMAIN-CONTAINING PROTEIN"/>
    <property type="match status" value="1"/>
</dbReference>
<organism evidence="2 3">
    <name type="scientific">Sphingobacterium zeae</name>
    <dbReference type="NCBI Taxonomy" id="1776859"/>
    <lineage>
        <taxon>Bacteria</taxon>
        <taxon>Pseudomonadati</taxon>
        <taxon>Bacteroidota</taxon>
        <taxon>Sphingobacteriia</taxon>
        <taxon>Sphingobacteriales</taxon>
        <taxon>Sphingobacteriaceae</taxon>
        <taxon>Sphingobacterium</taxon>
    </lineage>
</organism>
<dbReference type="InterPro" id="IPR051531">
    <property type="entry name" value="N-acetyltransferase"/>
</dbReference>
<evidence type="ECO:0000313" key="2">
    <source>
        <dbReference type="EMBL" id="MDQ1151660.1"/>
    </source>
</evidence>
<evidence type="ECO:0000259" key="1">
    <source>
        <dbReference type="PROSITE" id="PS51186"/>
    </source>
</evidence>
<name>A0ABU0U9Z0_9SPHI</name>
<keyword evidence="3" id="KW-1185">Reference proteome</keyword>
<dbReference type="InterPro" id="IPR016181">
    <property type="entry name" value="Acyl_CoA_acyltransferase"/>
</dbReference>
<protein>
    <submittedName>
        <fullName evidence="2">Ribosomal-protein-alanine N-acetyltransferase</fullName>
        <ecNumber evidence="2">2.3.1.267</ecNumber>
    </submittedName>
</protein>
<gene>
    <name evidence="2" type="ORF">QE382_003644</name>
</gene>
<proteinExistence type="predicted"/>
<dbReference type="PROSITE" id="PS51186">
    <property type="entry name" value="GNAT"/>
    <property type="match status" value="1"/>
</dbReference>
<dbReference type="Gene3D" id="3.40.630.30">
    <property type="match status" value="1"/>
</dbReference>
<feature type="domain" description="N-acetyltransferase" evidence="1">
    <location>
        <begin position="18"/>
        <end position="182"/>
    </location>
</feature>
<accession>A0ABU0U9Z0</accession>
<dbReference type="EC" id="2.3.1.267" evidence="2"/>
<keyword evidence="2" id="KW-0808">Transferase</keyword>